<organism evidence="2 3">
    <name type="scientific">Byssothecium circinans</name>
    <dbReference type="NCBI Taxonomy" id="147558"/>
    <lineage>
        <taxon>Eukaryota</taxon>
        <taxon>Fungi</taxon>
        <taxon>Dikarya</taxon>
        <taxon>Ascomycota</taxon>
        <taxon>Pezizomycotina</taxon>
        <taxon>Dothideomycetes</taxon>
        <taxon>Pleosporomycetidae</taxon>
        <taxon>Pleosporales</taxon>
        <taxon>Massarineae</taxon>
        <taxon>Massarinaceae</taxon>
        <taxon>Byssothecium</taxon>
    </lineage>
</organism>
<evidence type="ECO:0008006" key="4">
    <source>
        <dbReference type="Google" id="ProtNLM"/>
    </source>
</evidence>
<feature type="transmembrane region" description="Helical" evidence="1">
    <location>
        <begin position="21"/>
        <end position="39"/>
    </location>
</feature>
<dbReference type="AlphaFoldDB" id="A0A6A5UGC1"/>
<keyword evidence="3" id="KW-1185">Reference proteome</keyword>
<gene>
    <name evidence="2" type="ORF">CC80DRAFT_98027</name>
</gene>
<sequence length="105" mass="11606">MISPKDAIMPKKKKKLSKTKKTCFVSKTITGLGFLAPPFPSLLPALLKRRFTTPSIQLHLLCSDIPSLRRHVQPSAPPRVVLLITPSCFSLVVAFELHAVLCICK</sequence>
<evidence type="ECO:0000256" key="1">
    <source>
        <dbReference type="SAM" id="Phobius"/>
    </source>
</evidence>
<name>A0A6A5UGC1_9PLEO</name>
<proteinExistence type="predicted"/>
<dbReference type="Proteomes" id="UP000800035">
    <property type="component" value="Unassembled WGS sequence"/>
</dbReference>
<dbReference type="EMBL" id="ML976978">
    <property type="protein sequence ID" value="KAF1962812.1"/>
    <property type="molecule type" value="Genomic_DNA"/>
</dbReference>
<keyword evidence="1" id="KW-1133">Transmembrane helix</keyword>
<accession>A0A6A5UGC1</accession>
<protein>
    <recommendedName>
        <fullName evidence="4">Transmembrane protein</fullName>
    </recommendedName>
</protein>
<feature type="transmembrane region" description="Helical" evidence="1">
    <location>
        <begin position="80"/>
        <end position="104"/>
    </location>
</feature>
<keyword evidence="1" id="KW-0812">Transmembrane</keyword>
<keyword evidence="1" id="KW-0472">Membrane</keyword>
<reference evidence="2" key="1">
    <citation type="journal article" date="2020" name="Stud. Mycol.">
        <title>101 Dothideomycetes genomes: a test case for predicting lifestyles and emergence of pathogens.</title>
        <authorList>
            <person name="Haridas S."/>
            <person name="Albert R."/>
            <person name="Binder M."/>
            <person name="Bloem J."/>
            <person name="Labutti K."/>
            <person name="Salamov A."/>
            <person name="Andreopoulos B."/>
            <person name="Baker S."/>
            <person name="Barry K."/>
            <person name="Bills G."/>
            <person name="Bluhm B."/>
            <person name="Cannon C."/>
            <person name="Castanera R."/>
            <person name="Culley D."/>
            <person name="Daum C."/>
            <person name="Ezra D."/>
            <person name="Gonzalez J."/>
            <person name="Henrissat B."/>
            <person name="Kuo A."/>
            <person name="Liang C."/>
            <person name="Lipzen A."/>
            <person name="Lutzoni F."/>
            <person name="Magnuson J."/>
            <person name="Mondo S."/>
            <person name="Nolan M."/>
            <person name="Ohm R."/>
            <person name="Pangilinan J."/>
            <person name="Park H.-J."/>
            <person name="Ramirez L."/>
            <person name="Alfaro M."/>
            <person name="Sun H."/>
            <person name="Tritt A."/>
            <person name="Yoshinaga Y."/>
            <person name="Zwiers L.-H."/>
            <person name="Turgeon B."/>
            <person name="Goodwin S."/>
            <person name="Spatafora J."/>
            <person name="Crous P."/>
            <person name="Grigoriev I."/>
        </authorList>
    </citation>
    <scope>NUCLEOTIDE SEQUENCE</scope>
    <source>
        <strain evidence="2">CBS 675.92</strain>
    </source>
</reference>
<evidence type="ECO:0000313" key="3">
    <source>
        <dbReference type="Proteomes" id="UP000800035"/>
    </source>
</evidence>
<evidence type="ECO:0000313" key="2">
    <source>
        <dbReference type="EMBL" id="KAF1962812.1"/>
    </source>
</evidence>